<organism evidence="1">
    <name type="scientific">marine metagenome</name>
    <dbReference type="NCBI Taxonomy" id="408172"/>
    <lineage>
        <taxon>unclassified sequences</taxon>
        <taxon>metagenomes</taxon>
        <taxon>ecological metagenomes</taxon>
    </lineage>
</organism>
<name>A0A382UK94_9ZZZZ</name>
<gene>
    <name evidence="1" type="ORF">METZ01_LOCUS387426</name>
</gene>
<dbReference type="EMBL" id="UINC01144823">
    <property type="protein sequence ID" value="SVD34572.1"/>
    <property type="molecule type" value="Genomic_DNA"/>
</dbReference>
<dbReference type="AlphaFoldDB" id="A0A382UK94"/>
<sequence>MKFLAVIGGARENVGRAKIRKCPAKLRP</sequence>
<evidence type="ECO:0000313" key="1">
    <source>
        <dbReference type="EMBL" id="SVD34572.1"/>
    </source>
</evidence>
<accession>A0A382UK94</accession>
<reference evidence="1" key="1">
    <citation type="submission" date="2018-05" db="EMBL/GenBank/DDBJ databases">
        <authorList>
            <person name="Lanie J.A."/>
            <person name="Ng W.-L."/>
            <person name="Kazmierczak K.M."/>
            <person name="Andrzejewski T.M."/>
            <person name="Davidsen T.M."/>
            <person name="Wayne K.J."/>
            <person name="Tettelin H."/>
            <person name="Glass J.I."/>
            <person name="Rusch D."/>
            <person name="Podicherti R."/>
            <person name="Tsui H.-C.T."/>
            <person name="Winkler M.E."/>
        </authorList>
    </citation>
    <scope>NUCLEOTIDE SEQUENCE</scope>
</reference>
<proteinExistence type="predicted"/>
<protein>
    <submittedName>
        <fullName evidence="1">Uncharacterized protein</fullName>
    </submittedName>
</protein>